<protein>
    <submittedName>
        <fullName evidence="1">Uncharacterized protein</fullName>
    </submittedName>
</protein>
<dbReference type="Proteomes" id="UP000185544">
    <property type="component" value="Chromosome"/>
</dbReference>
<proteinExistence type="predicted"/>
<evidence type="ECO:0000313" key="2">
    <source>
        <dbReference type="Proteomes" id="UP000185544"/>
    </source>
</evidence>
<name>A0A1L6MW93_9BACT</name>
<organism evidence="1 2">
    <name type="scientific">Pajaroellobacter abortibovis</name>
    <dbReference type="NCBI Taxonomy" id="1882918"/>
    <lineage>
        <taxon>Bacteria</taxon>
        <taxon>Pseudomonadati</taxon>
        <taxon>Myxococcota</taxon>
        <taxon>Polyangia</taxon>
        <taxon>Polyangiales</taxon>
        <taxon>Polyangiaceae</taxon>
    </lineage>
</organism>
<accession>A0A1L6MW93</accession>
<sequence length="64" mass="6824">MLQQVGVGFESLLWGVKSIDSLLSVSTSSPSVDSLTLLTQTDPLHHHPFTYLATHSVAQAAICS</sequence>
<dbReference type="EMBL" id="CP016908">
    <property type="protein sequence ID" value="APR99708.1"/>
    <property type="molecule type" value="Genomic_DNA"/>
</dbReference>
<dbReference type="AlphaFoldDB" id="A0A1L6MW93"/>
<reference evidence="1 2" key="1">
    <citation type="submission" date="2016-08" db="EMBL/GenBank/DDBJ databases">
        <title>Identification and validation of antigenic proteins from Pajaroellobacter abortibovis using de-novo genome sequence assembly and reverse vaccinology.</title>
        <authorList>
            <person name="Welly B.T."/>
            <person name="Miller M.R."/>
            <person name="Stott J.L."/>
            <person name="Blanchard M.T."/>
            <person name="Islas-Trejo A.D."/>
            <person name="O'Rourke S.M."/>
            <person name="Young A.E."/>
            <person name="Medrano J.F."/>
            <person name="Van Eenennaam A.L."/>
        </authorList>
    </citation>
    <scope>NUCLEOTIDE SEQUENCE [LARGE SCALE GENOMIC DNA]</scope>
    <source>
        <strain evidence="1 2">BTF92-0548A/99-0131</strain>
    </source>
</reference>
<keyword evidence="2" id="KW-1185">Reference proteome</keyword>
<dbReference type="KEGG" id="pabo:BCY86_02730"/>
<gene>
    <name evidence="1" type="ORF">BCY86_02730</name>
</gene>
<dbReference type="STRING" id="1882918.BCY86_02730"/>
<dbReference type="RefSeq" id="WP_075276355.1">
    <property type="nucleotide sequence ID" value="NZ_CP016908.1"/>
</dbReference>
<evidence type="ECO:0000313" key="1">
    <source>
        <dbReference type="EMBL" id="APR99708.1"/>
    </source>
</evidence>